<feature type="compositionally biased region" description="Basic and acidic residues" evidence="1">
    <location>
        <begin position="33"/>
        <end position="44"/>
    </location>
</feature>
<organism evidence="2 3">
    <name type="scientific">Lasallia pustulata</name>
    <dbReference type="NCBI Taxonomy" id="136370"/>
    <lineage>
        <taxon>Eukaryota</taxon>
        <taxon>Fungi</taxon>
        <taxon>Dikarya</taxon>
        <taxon>Ascomycota</taxon>
        <taxon>Pezizomycotina</taxon>
        <taxon>Lecanoromycetes</taxon>
        <taxon>OSLEUM clade</taxon>
        <taxon>Umbilicariomycetidae</taxon>
        <taxon>Umbilicariales</taxon>
        <taxon>Umbilicariaceae</taxon>
        <taxon>Lasallia</taxon>
    </lineage>
</organism>
<dbReference type="EMBL" id="VXIT01000002">
    <property type="protein sequence ID" value="KAA6415095.1"/>
    <property type="molecule type" value="Genomic_DNA"/>
</dbReference>
<dbReference type="AlphaFoldDB" id="A0A5M8Q161"/>
<protein>
    <submittedName>
        <fullName evidence="2">Uncharacterized protein</fullName>
    </submittedName>
</protein>
<dbReference type="Proteomes" id="UP000324767">
    <property type="component" value="Unassembled WGS sequence"/>
</dbReference>
<gene>
    <name evidence="2" type="ORF">FRX48_01847</name>
</gene>
<evidence type="ECO:0000313" key="3">
    <source>
        <dbReference type="Proteomes" id="UP000324767"/>
    </source>
</evidence>
<name>A0A5M8Q161_9LECA</name>
<proteinExistence type="predicted"/>
<sequence length="80" mass="8870">MDVTLLRAKFSSDDDPREKGCGKDAQTFNSPIHVHDSEDSFGRLQTDRRPTSAEMAQFDAAVMSSCVVVTRQHLENKAVS</sequence>
<evidence type="ECO:0000313" key="2">
    <source>
        <dbReference type="EMBL" id="KAA6415095.1"/>
    </source>
</evidence>
<comment type="caution">
    <text evidence="2">The sequence shown here is derived from an EMBL/GenBank/DDBJ whole genome shotgun (WGS) entry which is preliminary data.</text>
</comment>
<accession>A0A5M8Q161</accession>
<feature type="compositionally biased region" description="Basic and acidic residues" evidence="1">
    <location>
        <begin position="10"/>
        <end position="22"/>
    </location>
</feature>
<feature type="region of interest" description="Disordered" evidence="1">
    <location>
        <begin position="1"/>
        <end position="44"/>
    </location>
</feature>
<reference evidence="2 3" key="1">
    <citation type="submission" date="2019-09" db="EMBL/GenBank/DDBJ databases">
        <title>The hologenome of the rock-dwelling lichen Lasallia pustulata.</title>
        <authorList>
            <person name="Greshake Tzovaras B."/>
            <person name="Segers F."/>
            <person name="Bicker A."/>
            <person name="Dal Grande F."/>
            <person name="Otte J."/>
            <person name="Hankeln T."/>
            <person name="Schmitt I."/>
            <person name="Ebersberger I."/>
        </authorList>
    </citation>
    <scope>NUCLEOTIDE SEQUENCE [LARGE SCALE GENOMIC DNA]</scope>
    <source>
        <strain evidence="2">A1-1</strain>
    </source>
</reference>
<evidence type="ECO:0000256" key="1">
    <source>
        <dbReference type="SAM" id="MobiDB-lite"/>
    </source>
</evidence>